<gene>
    <name evidence="2" type="ORF">BDV98DRAFT_506415</name>
</gene>
<evidence type="ECO:0000259" key="1">
    <source>
        <dbReference type="Pfam" id="PF22998"/>
    </source>
</evidence>
<keyword evidence="3" id="KW-1185">Reference proteome</keyword>
<dbReference type="EMBL" id="ML178823">
    <property type="protein sequence ID" value="TFL01982.1"/>
    <property type="molecule type" value="Genomic_DNA"/>
</dbReference>
<dbReference type="Pfam" id="PF22998">
    <property type="entry name" value="GNAT_LYC1-like"/>
    <property type="match status" value="1"/>
</dbReference>
<dbReference type="InterPro" id="IPR053013">
    <property type="entry name" value="LAT"/>
</dbReference>
<reference evidence="2 3" key="1">
    <citation type="journal article" date="2019" name="Nat. Ecol. Evol.">
        <title>Megaphylogeny resolves global patterns of mushroom evolution.</title>
        <authorList>
            <person name="Varga T."/>
            <person name="Krizsan K."/>
            <person name="Foldi C."/>
            <person name="Dima B."/>
            <person name="Sanchez-Garcia M."/>
            <person name="Sanchez-Ramirez S."/>
            <person name="Szollosi G.J."/>
            <person name="Szarkandi J.G."/>
            <person name="Papp V."/>
            <person name="Albert L."/>
            <person name="Andreopoulos W."/>
            <person name="Angelini C."/>
            <person name="Antonin V."/>
            <person name="Barry K.W."/>
            <person name="Bougher N.L."/>
            <person name="Buchanan P."/>
            <person name="Buyck B."/>
            <person name="Bense V."/>
            <person name="Catcheside P."/>
            <person name="Chovatia M."/>
            <person name="Cooper J."/>
            <person name="Damon W."/>
            <person name="Desjardin D."/>
            <person name="Finy P."/>
            <person name="Geml J."/>
            <person name="Haridas S."/>
            <person name="Hughes K."/>
            <person name="Justo A."/>
            <person name="Karasinski D."/>
            <person name="Kautmanova I."/>
            <person name="Kiss B."/>
            <person name="Kocsube S."/>
            <person name="Kotiranta H."/>
            <person name="LaButti K.M."/>
            <person name="Lechner B.E."/>
            <person name="Liimatainen K."/>
            <person name="Lipzen A."/>
            <person name="Lukacs Z."/>
            <person name="Mihaltcheva S."/>
            <person name="Morgado L.N."/>
            <person name="Niskanen T."/>
            <person name="Noordeloos M.E."/>
            <person name="Ohm R.A."/>
            <person name="Ortiz-Santana B."/>
            <person name="Ovrebo C."/>
            <person name="Racz N."/>
            <person name="Riley R."/>
            <person name="Savchenko A."/>
            <person name="Shiryaev A."/>
            <person name="Soop K."/>
            <person name="Spirin V."/>
            <person name="Szebenyi C."/>
            <person name="Tomsovsky M."/>
            <person name="Tulloss R.E."/>
            <person name="Uehling J."/>
            <person name="Grigoriev I.V."/>
            <person name="Vagvolgyi C."/>
            <person name="Papp T."/>
            <person name="Martin F.M."/>
            <person name="Miettinen O."/>
            <person name="Hibbett D.S."/>
            <person name="Nagy L.G."/>
        </authorList>
    </citation>
    <scope>NUCLEOTIDE SEQUENCE [LARGE SCALE GENOMIC DNA]</scope>
    <source>
        <strain evidence="2 3">CBS 309.79</strain>
    </source>
</reference>
<feature type="domain" description="LYC1 C-terminal" evidence="1">
    <location>
        <begin position="195"/>
        <end position="381"/>
    </location>
</feature>
<accession>A0A5C3QJN4</accession>
<dbReference type="Proteomes" id="UP000305067">
    <property type="component" value="Unassembled WGS sequence"/>
</dbReference>
<dbReference type="PANTHER" id="PTHR34815:SF2">
    <property type="entry name" value="N-ACETYLTRANSFERASE DOMAIN-CONTAINING PROTEIN"/>
    <property type="match status" value="1"/>
</dbReference>
<evidence type="ECO:0000313" key="3">
    <source>
        <dbReference type="Proteomes" id="UP000305067"/>
    </source>
</evidence>
<sequence length="391" mass="43506">MSDLASLTLFPATPEQTLVSRNRTHVQWSRGRPLDEYLERDRVLDHHEHASDGKLITWVLAPRDDPTTQNFKCSCETFTRSGVLYNPKSAQLEDVICYGIASVFTPVEHRKQGYATHMMAMLHWVLAKDEFLPESDLFPAAWGSPPPRAALAGQGHFSALWSDVGPNLYRRCSPLPGQEGWVVRSPSSTIWKSVDLSKQELPSSSTEQWEWLGESKANSLWRDDALQMKEEILADAQASKKIATVSFLPDNGVAAFQNRRADFYTKQAAHQDLAWGVAEVGSSPAGTYATWTLDAGKSVKTLIITRIRATPRTFGLLLSKVLEAASKSNVEEIHVWSLPPQLASIATELGGTTKARDSSLPSIKCYFADNADVEWDFVEKCVVHRVIKHSN</sequence>
<protein>
    <recommendedName>
        <fullName evidence="1">LYC1 C-terminal domain-containing protein</fullName>
    </recommendedName>
</protein>
<dbReference type="OrthoDB" id="2020070at2759"/>
<dbReference type="Gene3D" id="3.40.630.30">
    <property type="match status" value="1"/>
</dbReference>
<name>A0A5C3QJN4_9AGAR</name>
<organism evidence="2 3">
    <name type="scientific">Pterulicium gracile</name>
    <dbReference type="NCBI Taxonomy" id="1884261"/>
    <lineage>
        <taxon>Eukaryota</taxon>
        <taxon>Fungi</taxon>
        <taxon>Dikarya</taxon>
        <taxon>Basidiomycota</taxon>
        <taxon>Agaricomycotina</taxon>
        <taxon>Agaricomycetes</taxon>
        <taxon>Agaricomycetidae</taxon>
        <taxon>Agaricales</taxon>
        <taxon>Pleurotineae</taxon>
        <taxon>Pterulaceae</taxon>
        <taxon>Pterulicium</taxon>
    </lineage>
</organism>
<proteinExistence type="predicted"/>
<dbReference type="STRING" id="1884261.A0A5C3QJN4"/>
<evidence type="ECO:0000313" key="2">
    <source>
        <dbReference type="EMBL" id="TFL01982.1"/>
    </source>
</evidence>
<dbReference type="InterPro" id="IPR055100">
    <property type="entry name" value="GNAT_LYC1-like"/>
</dbReference>
<dbReference type="PANTHER" id="PTHR34815">
    <property type="entry name" value="LYSINE ACETYLTRANSFERASE"/>
    <property type="match status" value="1"/>
</dbReference>
<dbReference type="AlphaFoldDB" id="A0A5C3QJN4"/>